<keyword evidence="1" id="KW-1015">Disulfide bond</keyword>
<dbReference type="PROSITE" id="PS50026">
    <property type="entry name" value="EGF_3"/>
    <property type="match status" value="1"/>
</dbReference>
<organism evidence="4 5">
    <name type="scientific">Desmophyllum pertusum</name>
    <dbReference type="NCBI Taxonomy" id="174260"/>
    <lineage>
        <taxon>Eukaryota</taxon>
        <taxon>Metazoa</taxon>
        <taxon>Cnidaria</taxon>
        <taxon>Anthozoa</taxon>
        <taxon>Hexacorallia</taxon>
        <taxon>Scleractinia</taxon>
        <taxon>Caryophylliina</taxon>
        <taxon>Caryophylliidae</taxon>
        <taxon>Desmophyllum</taxon>
    </lineage>
</organism>
<dbReference type="AlphaFoldDB" id="A0A9W9Z9K7"/>
<feature type="domain" description="C-type lectin" evidence="3">
    <location>
        <begin position="319"/>
        <end position="442"/>
    </location>
</feature>
<dbReference type="SMART" id="SM00034">
    <property type="entry name" value="CLECT"/>
    <property type="match status" value="1"/>
</dbReference>
<evidence type="ECO:0000313" key="5">
    <source>
        <dbReference type="Proteomes" id="UP001163046"/>
    </source>
</evidence>
<keyword evidence="5" id="KW-1185">Reference proteome</keyword>
<dbReference type="Gene3D" id="3.10.100.10">
    <property type="entry name" value="Mannose-Binding Protein A, subunit A"/>
    <property type="match status" value="1"/>
</dbReference>
<dbReference type="Proteomes" id="UP001163046">
    <property type="component" value="Unassembled WGS sequence"/>
</dbReference>
<feature type="disulfide bond" evidence="1">
    <location>
        <begin position="211"/>
        <end position="220"/>
    </location>
</feature>
<dbReference type="Pfam" id="PF00059">
    <property type="entry name" value="Lectin_C"/>
    <property type="match status" value="1"/>
</dbReference>
<comment type="caution">
    <text evidence="4">The sequence shown here is derived from an EMBL/GenBank/DDBJ whole genome shotgun (WGS) entry which is preliminary data.</text>
</comment>
<sequence length="445" mass="49782">MLALRLYSRLFANVLILYNILNQNICQAVILERGEKSSGYFIDHVDHVLDVPKIEIKQVRNAAHCLQECVRNQRCFSTNMAAVDPQKNGRLTCELLPTDKYNASISFRRRRFFHHFSLVKTYKPDKMMKIVVLLTVLVTITAARLLDQSCLDAACTRDSDCTCSEQIICKFTEKKCKQATWMDKSPCEGVPCKHGGTCRALYETDDYNCDCLSDSVDKNCEPRARSSRSYNPSISPAQAAVSTTHLESTKTQATHVTRAFPSSSSQIQPMPTIQSTPGVAVRAHYPIRSRGFVIVSVTEFLDFSSATCSAPSYDGWIQFSGSNYKFIASLEKKQIAEAQCQSIGAHLVTLHSAAEQDYITSSVIPPASEKVIWTGLERDPSSGTFTNWKDGSIVVYTDWGRDRPTTQDSGKHCVVLRPLRRDSSDYVWNDIICTAKRGFVCEKSA</sequence>
<dbReference type="PROSITE" id="PS50041">
    <property type="entry name" value="C_TYPE_LECTIN_2"/>
    <property type="match status" value="1"/>
</dbReference>
<dbReference type="SUPFAM" id="SSF57196">
    <property type="entry name" value="EGF/Laminin"/>
    <property type="match status" value="1"/>
</dbReference>
<dbReference type="InterPro" id="IPR001304">
    <property type="entry name" value="C-type_lectin-like"/>
</dbReference>
<dbReference type="PANTHER" id="PTHR22803">
    <property type="entry name" value="MANNOSE, PHOSPHOLIPASE, LECTIN RECEPTOR RELATED"/>
    <property type="match status" value="1"/>
</dbReference>
<dbReference type="InterPro" id="IPR016187">
    <property type="entry name" value="CTDL_fold"/>
</dbReference>
<keyword evidence="1" id="KW-0245">EGF-like domain</keyword>
<proteinExistence type="predicted"/>
<name>A0A9W9Z9K7_9CNID</name>
<dbReference type="CDD" id="cd00037">
    <property type="entry name" value="CLECT"/>
    <property type="match status" value="1"/>
</dbReference>
<evidence type="ECO:0000256" key="1">
    <source>
        <dbReference type="PROSITE-ProRule" id="PRU00076"/>
    </source>
</evidence>
<gene>
    <name evidence="4" type="ORF">OS493_030086</name>
</gene>
<evidence type="ECO:0000259" key="2">
    <source>
        <dbReference type="PROSITE" id="PS50026"/>
    </source>
</evidence>
<protein>
    <submittedName>
        <fullName evidence="4">Uncharacterized protein</fullName>
    </submittedName>
</protein>
<reference evidence="4" key="1">
    <citation type="submission" date="2023-01" db="EMBL/GenBank/DDBJ databases">
        <title>Genome assembly of the deep-sea coral Lophelia pertusa.</title>
        <authorList>
            <person name="Herrera S."/>
            <person name="Cordes E."/>
        </authorList>
    </citation>
    <scope>NUCLEOTIDE SEQUENCE</scope>
    <source>
        <strain evidence="4">USNM1676648</strain>
        <tissue evidence="4">Polyp</tissue>
    </source>
</reference>
<comment type="caution">
    <text evidence="1">Lacks conserved residue(s) required for the propagation of feature annotation.</text>
</comment>
<dbReference type="EMBL" id="MU826381">
    <property type="protein sequence ID" value="KAJ7377275.1"/>
    <property type="molecule type" value="Genomic_DNA"/>
</dbReference>
<feature type="domain" description="EGF-like" evidence="2">
    <location>
        <begin position="183"/>
        <end position="221"/>
    </location>
</feature>
<dbReference type="SUPFAM" id="SSF56436">
    <property type="entry name" value="C-type lectin-like"/>
    <property type="match status" value="1"/>
</dbReference>
<dbReference type="InterPro" id="IPR000742">
    <property type="entry name" value="EGF"/>
</dbReference>
<dbReference type="SMART" id="SM00181">
    <property type="entry name" value="EGF"/>
    <property type="match status" value="1"/>
</dbReference>
<dbReference type="OrthoDB" id="418245at2759"/>
<dbReference type="InterPro" id="IPR050111">
    <property type="entry name" value="C-type_lectin/snaclec_domain"/>
</dbReference>
<dbReference type="InterPro" id="IPR016186">
    <property type="entry name" value="C-type_lectin-like/link_sf"/>
</dbReference>
<evidence type="ECO:0000313" key="4">
    <source>
        <dbReference type="EMBL" id="KAJ7377275.1"/>
    </source>
</evidence>
<accession>A0A9W9Z9K7</accession>
<evidence type="ECO:0000259" key="3">
    <source>
        <dbReference type="PROSITE" id="PS50041"/>
    </source>
</evidence>
<dbReference type="Gene3D" id="2.10.25.10">
    <property type="entry name" value="Laminin"/>
    <property type="match status" value="1"/>
</dbReference>
<feature type="disulfide bond" evidence="1">
    <location>
        <begin position="192"/>
        <end position="209"/>
    </location>
</feature>